<dbReference type="Gene3D" id="3.30.230.130">
    <property type="entry name" value="Cullin, Chain C, Domain 2"/>
    <property type="match status" value="1"/>
</dbReference>
<dbReference type="GO" id="GO:0007165">
    <property type="term" value="P:signal transduction"/>
    <property type="evidence" value="ECO:0007669"/>
    <property type="project" value="UniProtKB-ARBA"/>
</dbReference>
<dbReference type="GO" id="GO:0006950">
    <property type="term" value="P:response to stress"/>
    <property type="evidence" value="ECO:0007669"/>
    <property type="project" value="UniProtKB-ARBA"/>
</dbReference>
<dbReference type="InterPro" id="IPR016157">
    <property type="entry name" value="Cullin_CS"/>
</dbReference>
<dbReference type="InterPro" id="IPR036317">
    <property type="entry name" value="Cullin_homology_sf"/>
</dbReference>
<dbReference type="GO" id="GO:0080090">
    <property type="term" value="P:regulation of primary metabolic process"/>
    <property type="evidence" value="ECO:0007669"/>
    <property type="project" value="UniProtKB-ARBA"/>
</dbReference>
<evidence type="ECO:0000256" key="4">
    <source>
        <dbReference type="PROSITE-ProRule" id="PRU00330"/>
    </source>
</evidence>
<dbReference type="InterPro" id="IPR045093">
    <property type="entry name" value="Cullin"/>
</dbReference>
<reference evidence="7 8" key="1">
    <citation type="submission" date="2023-03" db="EMBL/GenBank/DDBJ databases">
        <title>Genome sequence of Lichtheimia ornata CBS 291.66.</title>
        <authorList>
            <person name="Mohabir J.T."/>
            <person name="Shea T.P."/>
            <person name="Kurbessoian T."/>
            <person name="Berby B."/>
            <person name="Fontaine J."/>
            <person name="Livny J."/>
            <person name="Gnirke A."/>
            <person name="Stajich J.E."/>
            <person name="Cuomo C.A."/>
        </authorList>
    </citation>
    <scope>NUCLEOTIDE SEQUENCE [LARGE SCALE GENOMIC DNA]</scope>
    <source>
        <strain evidence="7">CBS 291.66</strain>
    </source>
</reference>
<dbReference type="SMART" id="SM00182">
    <property type="entry name" value="CULLIN"/>
    <property type="match status" value="1"/>
</dbReference>
<dbReference type="FunFam" id="1.20.1310.10:FF:000002">
    <property type="entry name" value="cullin-3 isoform X1"/>
    <property type="match status" value="1"/>
</dbReference>
<organism evidence="7 8">
    <name type="scientific">Lichtheimia ornata</name>
    <dbReference type="NCBI Taxonomy" id="688661"/>
    <lineage>
        <taxon>Eukaryota</taxon>
        <taxon>Fungi</taxon>
        <taxon>Fungi incertae sedis</taxon>
        <taxon>Mucoromycota</taxon>
        <taxon>Mucoromycotina</taxon>
        <taxon>Mucoromycetes</taxon>
        <taxon>Mucorales</taxon>
        <taxon>Lichtheimiaceae</taxon>
        <taxon>Lichtheimia</taxon>
    </lineage>
</organism>
<dbReference type="RefSeq" id="XP_058336696.1">
    <property type="nucleotide sequence ID" value="XM_058492538.1"/>
</dbReference>
<dbReference type="InterPro" id="IPR059120">
    <property type="entry name" value="Cullin-like_AB"/>
</dbReference>
<proteinExistence type="inferred from homology"/>
<evidence type="ECO:0000256" key="5">
    <source>
        <dbReference type="RuleBase" id="RU003829"/>
    </source>
</evidence>
<evidence type="ECO:0000313" key="7">
    <source>
        <dbReference type="EMBL" id="KAJ8651782.1"/>
    </source>
</evidence>
<evidence type="ECO:0000256" key="3">
    <source>
        <dbReference type="ARBA" id="ARBA00022843"/>
    </source>
</evidence>
<accession>A0AAD7USG6</accession>
<name>A0AAD7USG6_9FUNG</name>
<dbReference type="FunFam" id="1.20.1310.10:FF:000036">
    <property type="entry name" value="SCF ubiquitin ligase subunit CulC, putative"/>
    <property type="match status" value="1"/>
</dbReference>
<dbReference type="PANTHER" id="PTHR11932">
    <property type="entry name" value="CULLIN"/>
    <property type="match status" value="1"/>
</dbReference>
<dbReference type="Gene3D" id="1.20.1310.10">
    <property type="entry name" value="Cullin Repeats"/>
    <property type="match status" value="4"/>
</dbReference>
<sequence length="766" mass="88131">MSFRRLRVRPAKKLATVDRAKEYDEGFELLSDAIKEIFRKNAKSLSYESLYRTTYNLTLAQHGEKLYYGVKDVVANYLDHVAEEAIVPAFVSSSDGADAGANFLKTVKRVWDDYTTAMDMIQKSLRYLDTKLPKYNLPHVFDMGFDLFRDRVVRSDKYAIQSQLISAMLTQIHLERMGEVIDRTAINSAVIMLSELHDVPTKESVYVVDFESRYLEKSTSFYQIESQKLASSCDAPEFMRRVEQRLEEEYERTTRCLSLSTEPKIRNIVETQLIANNLKTVMEMKNSGLNPMLEADKYGDLSRMYKLFSRVPAGLSEMRMAISKYIMQLGAEINKTINADLAVSKAAKSSEKGAGGGTQTAIRWVEQVLALQEKFDRILEKAANKDKSFQTAFNEAFEQFINENPKSAEFISLFIDENLKKGLKGKSEDEVDQVLDKTITLFRFLCDKDVFERYYKQHLAKRLLFNRSVSDDAERGMLGKLKRECGYQFTNKLEGMFNDMKLSSEMGGLFKDHLESAMEKPNIDTFVTVLTSTFWPMNLSSSPKCILPPEALQACKAFEQFYFSRHSGRRLTWQPQMGTADIRAQFQKSKHTLNVSTYAMIVLILFNQADCLSLEEIQSQTQIPDQDLKRTLQSLACAKFKILLKESKGRDVNPGDKFIFNEAFTANLARIKIQTVANRVESEGERKHTQDKVDEERKHQIEAAIVRIMKDRKTMEHNLLIGEVTKQLSSRFLPSPLMIKKRVEALIDREYLERSSEDRRSYRYLA</sequence>
<dbReference type="InterPro" id="IPR016158">
    <property type="entry name" value="Cullin_homology"/>
</dbReference>
<dbReference type="InterPro" id="IPR019559">
    <property type="entry name" value="Cullin_neddylation_domain"/>
</dbReference>
<comment type="caution">
    <text evidence="7">The sequence shown here is derived from an EMBL/GenBank/DDBJ whole genome shotgun (WGS) entry which is preliminary data.</text>
</comment>
<dbReference type="InterPro" id="IPR036388">
    <property type="entry name" value="WH-like_DNA-bd_sf"/>
</dbReference>
<dbReference type="PROSITE" id="PS01256">
    <property type="entry name" value="CULLIN_1"/>
    <property type="match status" value="1"/>
</dbReference>
<feature type="domain" description="Cullin family profile" evidence="6">
    <location>
        <begin position="406"/>
        <end position="636"/>
    </location>
</feature>
<evidence type="ECO:0000256" key="1">
    <source>
        <dbReference type="ARBA" id="ARBA00006019"/>
    </source>
</evidence>
<evidence type="ECO:0000256" key="2">
    <source>
        <dbReference type="ARBA" id="ARBA00022499"/>
    </source>
</evidence>
<dbReference type="GO" id="GO:0006915">
    <property type="term" value="P:apoptotic process"/>
    <property type="evidence" value="ECO:0007669"/>
    <property type="project" value="UniProtKB-ARBA"/>
</dbReference>
<dbReference type="FunFam" id="1.10.10.10:FF:000091">
    <property type="entry name" value="Cullin 3"/>
    <property type="match status" value="1"/>
</dbReference>
<dbReference type="FunFam" id="1.20.1310.10:FF:000001">
    <property type="entry name" value="Cullin 3"/>
    <property type="match status" value="1"/>
</dbReference>
<keyword evidence="3" id="KW-0832">Ubl conjugation</keyword>
<dbReference type="InterPro" id="IPR016159">
    <property type="entry name" value="Cullin_repeat-like_dom_sf"/>
</dbReference>
<dbReference type="SUPFAM" id="SSF46785">
    <property type="entry name" value="Winged helix' DNA-binding domain"/>
    <property type="match status" value="1"/>
</dbReference>
<dbReference type="GO" id="GO:0000278">
    <property type="term" value="P:mitotic cell cycle"/>
    <property type="evidence" value="ECO:0007669"/>
    <property type="project" value="UniProtKB-ARBA"/>
</dbReference>
<comment type="similarity">
    <text evidence="1 4 5">Belongs to the cullin family.</text>
</comment>
<dbReference type="EMBL" id="JARTCD010000141">
    <property type="protein sequence ID" value="KAJ8651782.1"/>
    <property type="molecule type" value="Genomic_DNA"/>
</dbReference>
<dbReference type="AlphaFoldDB" id="A0AAD7USG6"/>
<protein>
    <recommendedName>
        <fullName evidence="6">Cullin family profile domain-containing protein</fullName>
    </recommendedName>
</protein>
<dbReference type="Pfam" id="PF10557">
    <property type="entry name" value="Cullin_Nedd8"/>
    <property type="match status" value="1"/>
</dbReference>
<evidence type="ECO:0000259" key="6">
    <source>
        <dbReference type="PROSITE" id="PS50069"/>
    </source>
</evidence>
<dbReference type="GO" id="GO:0031461">
    <property type="term" value="C:cullin-RING ubiquitin ligase complex"/>
    <property type="evidence" value="ECO:0007669"/>
    <property type="project" value="InterPro"/>
</dbReference>
<dbReference type="SUPFAM" id="SSF75632">
    <property type="entry name" value="Cullin homology domain"/>
    <property type="match status" value="1"/>
</dbReference>
<dbReference type="GO" id="GO:0031625">
    <property type="term" value="F:ubiquitin protein ligase binding"/>
    <property type="evidence" value="ECO:0007669"/>
    <property type="project" value="InterPro"/>
</dbReference>
<keyword evidence="8" id="KW-1185">Reference proteome</keyword>
<keyword evidence="2" id="KW-1017">Isopeptide bond</keyword>
<dbReference type="GeneID" id="83219984"/>
<dbReference type="GO" id="GO:0043161">
    <property type="term" value="P:proteasome-mediated ubiquitin-dependent protein catabolic process"/>
    <property type="evidence" value="ECO:0007669"/>
    <property type="project" value="UniProtKB-ARBA"/>
</dbReference>
<dbReference type="SMART" id="SM00884">
    <property type="entry name" value="Cullin_Nedd8"/>
    <property type="match status" value="1"/>
</dbReference>
<dbReference type="Proteomes" id="UP001234581">
    <property type="component" value="Unassembled WGS sequence"/>
</dbReference>
<gene>
    <name evidence="7" type="ORF">O0I10_012647</name>
</gene>
<dbReference type="InterPro" id="IPR036390">
    <property type="entry name" value="WH_DNA-bd_sf"/>
</dbReference>
<dbReference type="Gene3D" id="1.10.10.10">
    <property type="entry name" value="Winged helix-like DNA-binding domain superfamily/Winged helix DNA-binding domain"/>
    <property type="match status" value="1"/>
</dbReference>
<dbReference type="PROSITE" id="PS50069">
    <property type="entry name" value="CULLIN_2"/>
    <property type="match status" value="1"/>
</dbReference>
<dbReference type="Pfam" id="PF26557">
    <property type="entry name" value="Cullin_AB"/>
    <property type="match status" value="1"/>
</dbReference>
<dbReference type="GO" id="GO:0005737">
    <property type="term" value="C:cytoplasm"/>
    <property type="evidence" value="ECO:0007669"/>
    <property type="project" value="UniProtKB-ARBA"/>
</dbReference>
<dbReference type="Pfam" id="PF00888">
    <property type="entry name" value="Cullin"/>
    <property type="match status" value="1"/>
</dbReference>
<dbReference type="InterPro" id="IPR001373">
    <property type="entry name" value="Cullin_N"/>
</dbReference>
<dbReference type="SUPFAM" id="SSF74788">
    <property type="entry name" value="Cullin repeat-like"/>
    <property type="match status" value="1"/>
</dbReference>
<dbReference type="GO" id="GO:0010468">
    <property type="term" value="P:regulation of gene expression"/>
    <property type="evidence" value="ECO:0007669"/>
    <property type="project" value="UniProtKB-ARBA"/>
</dbReference>
<evidence type="ECO:0000313" key="8">
    <source>
        <dbReference type="Proteomes" id="UP001234581"/>
    </source>
</evidence>